<gene>
    <name evidence="1" type="ORF">M404DRAFT_961481</name>
</gene>
<dbReference type="EMBL" id="KN831986">
    <property type="protein sequence ID" value="KIO01727.1"/>
    <property type="molecule type" value="Genomic_DNA"/>
</dbReference>
<feature type="non-terminal residue" evidence="1">
    <location>
        <position position="162"/>
    </location>
</feature>
<proteinExistence type="predicted"/>
<keyword evidence="2" id="KW-1185">Reference proteome</keyword>
<evidence type="ECO:0008006" key="3">
    <source>
        <dbReference type="Google" id="ProtNLM"/>
    </source>
</evidence>
<protein>
    <recommendedName>
        <fullName evidence="3">G domain-containing protein</fullName>
    </recommendedName>
</protein>
<dbReference type="HOGENOM" id="CLU_023805_1_1_1"/>
<dbReference type="Proteomes" id="UP000054217">
    <property type="component" value="Unassembled WGS sequence"/>
</dbReference>
<reference evidence="2" key="2">
    <citation type="submission" date="2015-01" db="EMBL/GenBank/DDBJ databases">
        <title>Evolutionary Origins and Diversification of the Mycorrhizal Mutualists.</title>
        <authorList>
            <consortium name="DOE Joint Genome Institute"/>
            <consortium name="Mycorrhizal Genomics Consortium"/>
            <person name="Kohler A."/>
            <person name="Kuo A."/>
            <person name="Nagy L.G."/>
            <person name="Floudas D."/>
            <person name="Copeland A."/>
            <person name="Barry K.W."/>
            <person name="Cichocki N."/>
            <person name="Veneault-Fourrey C."/>
            <person name="LaButti K."/>
            <person name="Lindquist E.A."/>
            <person name="Lipzen A."/>
            <person name="Lundell T."/>
            <person name="Morin E."/>
            <person name="Murat C."/>
            <person name="Riley R."/>
            <person name="Ohm R."/>
            <person name="Sun H."/>
            <person name="Tunlid A."/>
            <person name="Henrissat B."/>
            <person name="Grigoriev I.V."/>
            <person name="Hibbett D.S."/>
            <person name="Martin F."/>
        </authorList>
    </citation>
    <scope>NUCLEOTIDE SEQUENCE [LARGE SCALE GENOMIC DNA]</scope>
    <source>
        <strain evidence="2">Marx 270</strain>
    </source>
</reference>
<reference evidence="1 2" key="1">
    <citation type="submission" date="2014-04" db="EMBL/GenBank/DDBJ databases">
        <authorList>
            <consortium name="DOE Joint Genome Institute"/>
            <person name="Kuo A."/>
            <person name="Kohler A."/>
            <person name="Costa M.D."/>
            <person name="Nagy L.G."/>
            <person name="Floudas D."/>
            <person name="Copeland A."/>
            <person name="Barry K.W."/>
            <person name="Cichocki N."/>
            <person name="Veneault-Fourrey C."/>
            <person name="LaButti K."/>
            <person name="Lindquist E.A."/>
            <person name="Lipzen A."/>
            <person name="Lundell T."/>
            <person name="Morin E."/>
            <person name="Murat C."/>
            <person name="Sun H."/>
            <person name="Tunlid A."/>
            <person name="Henrissat B."/>
            <person name="Grigoriev I.V."/>
            <person name="Hibbett D.S."/>
            <person name="Martin F."/>
            <person name="Nordberg H.P."/>
            <person name="Cantor M.N."/>
            <person name="Hua S.X."/>
        </authorList>
    </citation>
    <scope>NUCLEOTIDE SEQUENCE [LARGE SCALE GENOMIC DNA]</scope>
    <source>
        <strain evidence="1 2">Marx 270</strain>
    </source>
</reference>
<organism evidence="1 2">
    <name type="scientific">Pisolithus tinctorius Marx 270</name>
    <dbReference type="NCBI Taxonomy" id="870435"/>
    <lineage>
        <taxon>Eukaryota</taxon>
        <taxon>Fungi</taxon>
        <taxon>Dikarya</taxon>
        <taxon>Basidiomycota</taxon>
        <taxon>Agaricomycotina</taxon>
        <taxon>Agaricomycetes</taxon>
        <taxon>Agaricomycetidae</taxon>
        <taxon>Boletales</taxon>
        <taxon>Sclerodermatineae</taxon>
        <taxon>Pisolithaceae</taxon>
        <taxon>Pisolithus</taxon>
    </lineage>
</organism>
<accession>A0A0C3JWA8</accession>
<evidence type="ECO:0000313" key="1">
    <source>
        <dbReference type="EMBL" id="KIO01727.1"/>
    </source>
</evidence>
<dbReference type="InterPro" id="IPR027417">
    <property type="entry name" value="P-loop_NTPase"/>
</dbReference>
<evidence type="ECO:0000313" key="2">
    <source>
        <dbReference type="Proteomes" id="UP000054217"/>
    </source>
</evidence>
<dbReference type="Gene3D" id="3.40.50.300">
    <property type="entry name" value="P-loop containing nucleotide triphosphate hydrolases"/>
    <property type="match status" value="1"/>
</dbReference>
<dbReference type="AlphaFoldDB" id="A0A0C3JWA8"/>
<dbReference type="SUPFAM" id="SSF52540">
    <property type="entry name" value="P-loop containing nucleoside triphosphate hydrolases"/>
    <property type="match status" value="1"/>
</dbReference>
<name>A0A0C3JWA8_PISTI</name>
<dbReference type="InParanoid" id="A0A0C3JWA8"/>
<dbReference type="OrthoDB" id="59699at2759"/>
<sequence>MDEPEIFNGKGNKYFQCGYHNIEHELVFWSNLGFVFHDSCRFEAGSAQQFDHMKNFVVDCAAARSVKEHIHAIWFCIPMTENCRTITAAQQQFFNECDTGHVPVMVLLTKVDGLDLDAIEELEEEGLEVEGAEMKIAEKERELLGKWLAHIKYELNKCKFPP</sequence>